<feature type="compositionally biased region" description="Basic and acidic residues" evidence="1">
    <location>
        <begin position="38"/>
        <end position="50"/>
    </location>
</feature>
<dbReference type="Proteomes" id="UP001499938">
    <property type="component" value="Unassembled WGS sequence"/>
</dbReference>
<feature type="compositionally biased region" description="Basic residues" evidence="1">
    <location>
        <begin position="85"/>
        <end position="94"/>
    </location>
</feature>
<feature type="region of interest" description="Disordered" evidence="1">
    <location>
        <begin position="69"/>
        <end position="102"/>
    </location>
</feature>
<feature type="region of interest" description="Disordered" evidence="1">
    <location>
        <begin position="1"/>
        <end position="51"/>
    </location>
</feature>
<accession>A0ABP4XM08</accession>
<evidence type="ECO:0000256" key="1">
    <source>
        <dbReference type="SAM" id="MobiDB-lite"/>
    </source>
</evidence>
<evidence type="ECO:0000313" key="2">
    <source>
        <dbReference type="EMBL" id="GAA1787753.1"/>
    </source>
</evidence>
<feature type="compositionally biased region" description="Basic and acidic residues" evidence="1">
    <location>
        <begin position="1"/>
        <end position="15"/>
    </location>
</feature>
<keyword evidence="3" id="KW-1185">Reference proteome</keyword>
<name>A0ABP4XM08_9MICO</name>
<reference evidence="3" key="1">
    <citation type="journal article" date="2019" name="Int. J. Syst. Evol. Microbiol.">
        <title>The Global Catalogue of Microorganisms (GCM) 10K type strain sequencing project: providing services to taxonomists for standard genome sequencing and annotation.</title>
        <authorList>
            <consortium name="The Broad Institute Genomics Platform"/>
            <consortium name="The Broad Institute Genome Sequencing Center for Infectious Disease"/>
            <person name="Wu L."/>
            <person name="Ma J."/>
        </authorList>
    </citation>
    <scope>NUCLEOTIDE SEQUENCE [LARGE SCALE GENOMIC DNA]</scope>
    <source>
        <strain evidence="3">JCM 15592</strain>
    </source>
</reference>
<comment type="caution">
    <text evidence="2">The sequence shown here is derived from an EMBL/GenBank/DDBJ whole genome shotgun (WGS) entry which is preliminary data.</text>
</comment>
<protein>
    <submittedName>
        <fullName evidence="2">Uncharacterized protein</fullName>
    </submittedName>
</protein>
<dbReference type="EMBL" id="BAAAPO010000016">
    <property type="protein sequence ID" value="GAA1787753.1"/>
    <property type="molecule type" value="Genomic_DNA"/>
</dbReference>
<evidence type="ECO:0000313" key="3">
    <source>
        <dbReference type="Proteomes" id="UP001499938"/>
    </source>
</evidence>
<sequence>MQQIARESEEDRHPEVAAPHEMAHQAGAIDGAAEEGSVGEHDEAGRDRPQAVEGGVVDGQCTRLPAAGFHAGSIGGERASSSRVRAGRAQRRRVCALPSTRW</sequence>
<organism evidence="2 3">
    <name type="scientific">Nostocoides veronense</name>
    <dbReference type="NCBI Taxonomy" id="330836"/>
    <lineage>
        <taxon>Bacteria</taxon>
        <taxon>Bacillati</taxon>
        <taxon>Actinomycetota</taxon>
        <taxon>Actinomycetes</taxon>
        <taxon>Micrococcales</taxon>
        <taxon>Intrasporangiaceae</taxon>
        <taxon>Nostocoides</taxon>
    </lineage>
</organism>
<proteinExistence type="predicted"/>
<gene>
    <name evidence="2" type="ORF">GCM10009811_11090</name>
</gene>